<comment type="caution">
    <text evidence="9">The sequence shown here is derived from an EMBL/GenBank/DDBJ whole genome shotgun (WGS) entry which is preliminary data.</text>
</comment>
<dbReference type="Proteomes" id="UP000253034">
    <property type="component" value="Unassembled WGS sequence"/>
</dbReference>
<feature type="transmembrane region" description="Helical" evidence="7">
    <location>
        <begin position="72"/>
        <end position="93"/>
    </location>
</feature>
<dbReference type="InterPro" id="IPR035906">
    <property type="entry name" value="MetI-like_sf"/>
</dbReference>
<evidence type="ECO:0000256" key="7">
    <source>
        <dbReference type="RuleBase" id="RU363032"/>
    </source>
</evidence>
<evidence type="ECO:0000256" key="5">
    <source>
        <dbReference type="ARBA" id="ARBA00022989"/>
    </source>
</evidence>
<evidence type="ECO:0000313" key="10">
    <source>
        <dbReference type="Proteomes" id="UP000253034"/>
    </source>
</evidence>
<feature type="transmembrane region" description="Helical" evidence="7">
    <location>
        <begin position="235"/>
        <end position="255"/>
    </location>
</feature>
<sequence>MKKSVGNYILEIVMIFIAILFTVPLWMVLVNSVKSITEVAEFGIWLPKQFHFENYVRVFAEAKAVRGLLNGIILSFSTVIISVVFASMASFYISRSRKKIAGILYVIFVLGIIVPSAVIPTYLVLNFMGMINTYHGLILVNAAGVIPFSVFLYCGYISTVPRGLDEAAVIDGCSGFHMFFKIIFPLLKPVTVTIGIFNFLGVWNDVTNQLYFASPDKWTMPMTVYSFYGTLYNEWNVIFADIVVTLVPLFIIYILGQKYIISGMTAGAIKA</sequence>
<feature type="transmembrane region" description="Helical" evidence="7">
    <location>
        <begin position="100"/>
        <end position="125"/>
    </location>
</feature>
<keyword evidence="6 7" id="KW-0472">Membrane</keyword>
<keyword evidence="5 7" id="KW-1133">Transmembrane helix</keyword>
<dbReference type="PROSITE" id="PS50928">
    <property type="entry name" value="ABC_TM1"/>
    <property type="match status" value="1"/>
</dbReference>
<dbReference type="InterPro" id="IPR000515">
    <property type="entry name" value="MetI-like"/>
</dbReference>
<dbReference type="GO" id="GO:0005886">
    <property type="term" value="C:plasma membrane"/>
    <property type="evidence" value="ECO:0007669"/>
    <property type="project" value="UniProtKB-SubCell"/>
</dbReference>
<comment type="similarity">
    <text evidence="7">Belongs to the binding-protein-dependent transport system permease family.</text>
</comment>
<evidence type="ECO:0000256" key="2">
    <source>
        <dbReference type="ARBA" id="ARBA00022448"/>
    </source>
</evidence>
<evidence type="ECO:0000256" key="4">
    <source>
        <dbReference type="ARBA" id="ARBA00022692"/>
    </source>
</evidence>
<feature type="transmembrane region" description="Helical" evidence="7">
    <location>
        <begin position="178"/>
        <end position="200"/>
    </location>
</feature>
<feature type="transmembrane region" description="Helical" evidence="7">
    <location>
        <begin position="7"/>
        <end position="29"/>
    </location>
</feature>
<dbReference type="CDD" id="cd06261">
    <property type="entry name" value="TM_PBP2"/>
    <property type="match status" value="1"/>
</dbReference>
<dbReference type="RefSeq" id="WP_114296709.1">
    <property type="nucleotide sequence ID" value="NZ_QPJT01000004.1"/>
</dbReference>
<evidence type="ECO:0000259" key="8">
    <source>
        <dbReference type="PROSITE" id="PS50928"/>
    </source>
</evidence>
<dbReference type="Gene3D" id="1.10.3720.10">
    <property type="entry name" value="MetI-like"/>
    <property type="match status" value="1"/>
</dbReference>
<dbReference type="GO" id="GO:0055085">
    <property type="term" value="P:transmembrane transport"/>
    <property type="evidence" value="ECO:0007669"/>
    <property type="project" value="InterPro"/>
</dbReference>
<proteinExistence type="inferred from homology"/>
<keyword evidence="4 7" id="KW-0812">Transmembrane</keyword>
<dbReference type="SUPFAM" id="SSF161098">
    <property type="entry name" value="MetI-like"/>
    <property type="match status" value="1"/>
</dbReference>
<protein>
    <submittedName>
        <fullName evidence="9">Carbohydrate ABC transporter membrane protein 2 (CUT1 family)</fullName>
    </submittedName>
</protein>
<name>A0A369BGQ3_9FIRM</name>
<organism evidence="9 10">
    <name type="scientific">Anaerobacterium chartisolvens</name>
    <dbReference type="NCBI Taxonomy" id="1297424"/>
    <lineage>
        <taxon>Bacteria</taxon>
        <taxon>Bacillati</taxon>
        <taxon>Bacillota</taxon>
        <taxon>Clostridia</taxon>
        <taxon>Eubacteriales</taxon>
        <taxon>Oscillospiraceae</taxon>
        <taxon>Anaerobacterium</taxon>
    </lineage>
</organism>
<feature type="domain" description="ABC transmembrane type-1" evidence="8">
    <location>
        <begin position="68"/>
        <end position="256"/>
    </location>
</feature>
<accession>A0A369BGQ3</accession>
<evidence type="ECO:0000313" key="9">
    <source>
        <dbReference type="EMBL" id="RCX18864.1"/>
    </source>
</evidence>
<keyword evidence="10" id="KW-1185">Reference proteome</keyword>
<dbReference type="PANTHER" id="PTHR43744">
    <property type="entry name" value="ABC TRANSPORTER PERMEASE PROTEIN MG189-RELATED-RELATED"/>
    <property type="match status" value="1"/>
</dbReference>
<keyword evidence="3" id="KW-1003">Cell membrane</keyword>
<reference evidence="9 10" key="1">
    <citation type="submission" date="2018-07" db="EMBL/GenBank/DDBJ databases">
        <title>Genomic Encyclopedia of Type Strains, Phase IV (KMG-IV): sequencing the most valuable type-strain genomes for metagenomic binning, comparative biology and taxonomic classification.</title>
        <authorList>
            <person name="Goeker M."/>
        </authorList>
    </citation>
    <scope>NUCLEOTIDE SEQUENCE [LARGE SCALE GENOMIC DNA]</scope>
    <source>
        <strain evidence="9 10">DSM 27016</strain>
    </source>
</reference>
<keyword evidence="2 7" id="KW-0813">Transport</keyword>
<evidence type="ECO:0000256" key="1">
    <source>
        <dbReference type="ARBA" id="ARBA00004651"/>
    </source>
</evidence>
<dbReference type="Pfam" id="PF00528">
    <property type="entry name" value="BPD_transp_1"/>
    <property type="match status" value="1"/>
</dbReference>
<evidence type="ECO:0000256" key="6">
    <source>
        <dbReference type="ARBA" id="ARBA00023136"/>
    </source>
</evidence>
<comment type="subcellular location">
    <subcellularLocation>
        <location evidence="1 7">Cell membrane</location>
        <topology evidence="1 7">Multi-pass membrane protein</topology>
    </subcellularLocation>
</comment>
<feature type="transmembrane region" description="Helical" evidence="7">
    <location>
        <begin position="137"/>
        <end position="157"/>
    </location>
</feature>
<dbReference type="EMBL" id="QPJT01000004">
    <property type="protein sequence ID" value="RCX18864.1"/>
    <property type="molecule type" value="Genomic_DNA"/>
</dbReference>
<dbReference type="AlphaFoldDB" id="A0A369BGQ3"/>
<evidence type="ECO:0000256" key="3">
    <source>
        <dbReference type="ARBA" id="ARBA00022475"/>
    </source>
</evidence>
<dbReference type="PANTHER" id="PTHR43744:SF12">
    <property type="entry name" value="ABC TRANSPORTER PERMEASE PROTEIN MG189-RELATED"/>
    <property type="match status" value="1"/>
</dbReference>
<gene>
    <name evidence="9" type="ORF">DFR58_104133</name>
</gene>
<dbReference type="OrthoDB" id="42677at2"/>